<reference evidence="1 2" key="1">
    <citation type="submission" date="2019-06" db="EMBL/GenBank/DDBJ databases">
        <title>Sequencing the genomes of 1000 actinobacteria strains.</title>
        <authorList>
            <person name="Klenk H.-P."/>
        </authorList>
    </citation>
    <scope>NUCLEOTIDE SEQUENCE [LARGE SCALE GENOMIC DNA]</scope>
    <source>
        <strain evidence="1 2">DSM 45928</strain>
    </source>
</reference>
<dbReference type="OrthoDB" id="9780430at2"/>
<comment type="caution">
    <text evidence="1">The sequence shown here is derived from an EMBL/GenBank/DDBJ whole genome shotgun (WGS) entry which is preliminary data.</text>
</comment>
<proteinExistence type="predicted"/>
<dbReference type="Gene3D" id="3.20.20.60">
    <property type="entry name" value="Phosphoenolpyruvate-binding domains"/>
    <property type="match status" value="1"/>
</dbReference>
<dbReference type="InterPro" id="IPR015813">
    <property type="entry name" value="Pyrv/PenolPyrv_kinase-like_dom"/>
</dbReference>
<dbReference type="PANTHER" id="PTHR42905:SF16">
    <property type="entry name" value="CARBOXYPHOSPHONOENOLPYRUVATE PHOSPHONOMUTASE-LIKE PROTEIN (AFU_ORTHOLOGUE AFUA_5G07230)"/>
    <property type="match status" value="1"/>
</dbReference>
<dbReference type="SUPFAM" id="SSF51621">
    <property type="entry name" value="Phosphoenolpyruvate/pyruvate domain"/>
    <property type="match status" value="1"/>
</dbReference>
<dbReference type="Pfam" id="PF13714">
    <property type="entry name" value="PEP_mutase"/>
    <property type="match status" value="1"/>
</dbReference>
<dbReference type="RefSeq" id="WP_142044393.1">
    <property type="nucleotide sequence ID" value="NZ_JBHTGS010000002.1"/>
</dbReference>
<dbReference type="InParanoid" id="A0A543B393"/>
<dbReference type="InterPro" id="IPR039556">
    <property type="entry name" value="ICL/PEPM"/>
</dbReference>
<dbReference type="EMBL" id="VFOW01000001">
    <property type="protein sequence ID" value="TQL79240.1"/>
    <property type="molecule type" value="Genomic_DNA"/>
</dbReference>
<dbReference type="AlphaFoldDB" id="A0A543B393"/>
<dbReference type="Proteomes" id="UP000317043">
    <property type="component" value="Unassembled WGS sequence"/>
</dbReference>
<name>A0A543B393_9ACTN</name>
<organism evidence="1 2">
    <name type="scientific">Stackebrandtia endophytica</name>
    <dbReference type="NCBI Taxonomy" id="1496996"/>
    <lineage>
        <taxon>Bacteria</taxon>
        <taxon>Bacillati</taxon>
        <taxon>Actinomycetota</taxon>
        <taxon>Actinomycetes</taxon>
        <taxon>Glycomycetales</taxon>
        <taxon>Glycomycetaceae</taxon>
        <taxon>Stackebrandtia</taxon>
    </lineage>
</organism>
<sequence>MTIQELAQRFHRAHRGPDVLRLANAWDAASAKIIEAAGAEAIATTSAGVAWSLGAADGDELDRDAAVAAVARICAGVSVPVTADIETGYGEHPDEVAETIRQVVAAGAVGVNLEDGFGDGLRDLSEQVDRVVAARAGADDVGVDIYLNARVDTYLRRIGEPEERFDMTIARAAEYLSAGASGIFVPGVDDPDEVTRLVHAIDGPLNILVEPGSPPISELAQAGVRRVSTGPAIPQAAYAVADRAAREFFSDGSYGAVGDGWDFGRLNALWTR</sequence>
<gene>
    <name evidence="1" type="ORF">FB566_4841</name>
</gene>
<keyword evidence="1" id="KW-0456">Lyase</keyword>
<keyword evidence="2" id="KW-1185">Reference proteome</keyword>
<dbReference type="InterPro" id="IPR040442">
    <property type="entry name" value="Pyrv_kinase-like_dom_sf"/>
</dbReference>
<evidence type="ECO:0000313" key="2">
    <source>
        <dbReference type="Proteomes" id="UP000317043"/>
    </source>
</evidence>
<dbReference type="CDD" id="cd00377">
    <property type="entry name" value="ICL_PEPM"/>
    <property type="match status" value="1"/>
</dbReference>
<dbReference type="PANTHER" id="PTHR42905">
    <property type="entry name" value="PHOSPHOENOLPYRUVATE CARBOXYLASE"/>
    <property type="match status" value="1"/>
</dbReference>
<accession>A0A543B393</accession>
<protein>
    <submittedName>
        <fullName evidence="1">2-methylisocitrate lyase-like PEP mutase family enzyme</fullName>
    </submittedName>
</protein>
<evidence type="ECO:0000313" key="1">
    <source>
        <dbReference type="EMBL" id="TQL79240.1"/>
    </source>
</evidence>
<dbReference type="GO" id="GO:0016829">
    <property type="term" value="F:lyase activity"/>
    <property type="evidence" value="ECO:0007669"/>
    <property type="project" value="UniProtKB-KW"/>
</dbReference>